<keyword evidence="2 8" id="KW-0699">rRNA-binding</keyword>
<comment type="function">
    <text evidence="8">One of the primary rRNA binding proteins, it binds directly to 16S rRNA central domain where it helps coordinate assembly of the platform of the 30S subunit.</text>
</comment>
<dbReference type="HAMAP" id="MF_01302_B">
    <property type="entry name" value="Ribosomal_uS8_B"/>
    <property type="match status" value="1"/>
</dbReference>
<dbReference type="GO" id="GO:0006412">
    <property type="term" value="P:translation"/>
    <property type="evidence" value="ECO:0007669"/>
    <property type="project" value="UniProtKB-UniRule"/>
</dbReference>
<comment type="subunit">
    <text evidence="7 8">Part of the 30S ribosomal subunit. Contacts proteins S5 and S12.</text>
</comment>
<evidence type="ECO:0000256" key="5">
    <source>
        <dbReference type="ARBA" id="ARBA00023274"/>
    </source>
</evidence>
<dbReference type="FunFam" id="3.30.1490.10:FF:000001">
    <property type="entry name" value="30S ribosomal protein S8"/>
    <property type="match status" value="1"/>
</dbReference>
<keyword evidence="3 8" id="KW-0694">RNA-binding</keyword>
<evidence type="ECO:0000256" key="2">
    <source>
        <dbReference type="ARBA" id="ARBA00022730"/>
    </source>
</evidence>
<accession>A0A971M6D4</accession>
<dbReference type="InterPro" id="IPR047863">
    <property type="entry name" value="Ribosomal_uS8_CS"/>
</dbReference>
<evidence type="ECO:0000256" key="3">
    <source>
        <dbReference type="ARBA" id="ARBA00022884"/>
    </source>
</evidence>
<dbReference type="PROSITE" id="PS00053">
    <property type="entry name" value="RIBOSOMAL_S8"/>
    <property type="match status" value="1"/>
</dbReference>
<gene>
    <name evidence="8 10" type="primary">rpsH</name>
    <name evidence="10" type="ORF">GXY80_14995</name>
</gene>
<dbReference type="Gene3D" id="3.30.1370.30">
    <property type="match status" value="1"/>
</dbReference>
<dbReference type="Pfam" id="PF00410">
    <property type="entry name" value="Ribosomal_S8"/>
    <property type="match status" value="1"/>
</dbReference>
<dbReference type="GO" id="GO:1990904">
    <property type="term" value="C:ribonucleoprotein complex"/>
    <property type="evidence" value="ECO:0007669"/>
    <property type="project" value="UniProtKB-KW"/>
</dbReference>
<keyword evidence="4 8" id="KW-0689">Ribosomal protein</keyword>
<dbReference type="PANTHER" id="PTHR11758">
    <property type="entry name" value="40S RIBOSOMAL PROTEIN S15A"/>
    <property type="match status" value="1"/>
</dbReference>
<dbReference type="InterPro" id="IPR035987">
    <property type="entry name" value="Ribosomal_uS8_sf"/>
</dbReference>
<proteinExistence type="inferred from homology"/>
<evidence type="ECO:0000256" key="9">
    <source>
        <dbReference type="RuleBase" id="RU003660"/>
    </source>
</evidence>
<dbReference type="Gene3D" id="3.30.1490.10">
    <property type="match status" value="1"/>
</dbReference>
<dbReference type="EMBL" id="JAAYEE010000292">
    <property type="protein sequence ID" value="NLW36762.1"/>
    <property type="molecule type" value="Genomic_DNA"/>
</dbReference>
<evidence type="ECO:0000256" key="8">
    <source>
        <dbReference type="HAMAP-Rule" id="MF_01302"/>
    </source>
</evidence>
<reference evidence="10" key="1">
    <citation type="journal article" date="2020" name="Biotechnol. Biofuels">
        <title>New insights from the biogas microbiome by comprehensive genome-resolved metagenomics of nearly 1600 species originating from multiple anaerobic digesters.</title>
        <authorList>
            <person name="Campanaro S."/>
            <person name="Treu L."/>
            <person name="Rodriguez-R L.M."/>
            <person name="Kovalovszki A."/>
            <person name="Ziels R.M."/>
            <person name="Maus I."/>
            <person name="Zhu X."/>
            <person name="Kougias P.G."/>
            <person name="Basile A."/>
            <person name="Luo G."/>
            <person name="Schluter A."/>
            <person name="Konstantinidis K.T."/>
            <person name="Angelidaki I."/>
        </authorList>
    </citation>
    <scope>NUCLEOTIDE SEQUENCE</scope>
    <source>
        <strain evidence="10">AS06rmzACSIP_7</strain>
    </source>
</reference>
<reference evidence="10" key="2">
    <citation type="submission" date="2020-01" db="EMBL/GenBank/DDBJ databases">
        <authorList>
            <person name="Campanaro S."/>
        </authorList>
    </citation>
    <scope>NUCLEOTIDE SEQUENCE</scope>
    <source>
        <strain evidence="10">AS06rmzACSIP_7</strain>
    </source>
</reference>
<comment type="similarity">
    <text evidence="1 8 9">Belongs to the universal ribosomal protein uS8 family.</text>
</comment>
<evidence type="ECO:0000313" key="11">
    <source>
        <dbReference type="Proteomes" id="UP000777265"/>
    </source>
</evidence>
<dbReference type="NCBIfam" id="NF001109">
    <property type="entry name" value="PRK00136.1"/>
    <property type="match status" value="1"/>
</dbReference>
<dbReference type="GO" id="GO:0003735">
    <property type="term" value="F:structural constituent of ribosome"/>
    <property type="evidence" value="ECO:0007669"/>
    <property type="project" value="InterPro"/>
</dbReference>
<evidence type="ECO:0000256" key="4">
    <source>
        <dbReference type="ARBA" id="ARBA00022980"/>
    </source>
</evidence>
<evidence type="ECO:0000256" key="1">
    <source>
        <dbReference type="ARBA" id="ARBA00006471"/>
    </source>
</evidence>
<dbReference type="SUPFAM" id="SSF56047">
    <property type="entry name" value="Ribosomal protein S8"/>
    <property type="match status" value="1"/>
</dbReference>
<dbReference type="InterPro" id="IPR000630">
    <property type="entry name" value="Ribosomal_uS8"/>
</dbReference>
<dbReference type="Proteomes" id="UP000777265">
    <property type="component" value="Unassembled WGS sequence"/>
</dbReference>
<evidence type="ECO:0000256" key="7">
    <source>
        <dbReference type="ARBA" id="ARBA00046740"/>
    </source>
</evidence>
<dbReference type="GO" id="GO:0019843">
    <property type="term" value="F:rRNA binding"/>
    <property type="evidence" value="ECO:0007669"/>
    <property type="project" value="UniProtKB-UniRule"/>
</dbReference>
<protein>
    <recommendedName>
        <fullName evidence="6 8">Small ribosomal subunit protein uS8</fullName>
    </recommendedName>
</protein>
<evidence type="ECO:0000256" key="6">
    <source>
        <dbReference type="ARBA" id="ARBA00035258"/>
    </source>
</evidence>
<dbReference type="GO" id="GO:0005840">
    <property type="term" value="C:ribosome"/>
    <property type="evidence" value="ECO:0007669"/>
    <property type="project" value="UniProtKB-KW"/>
</dbReference>
<evidence type="ECO:0000313" key="10">
    <source>
        <dbReference type="EMBL" id="NLW36762.1"/>
    </source>
</evidence>
<organism evidence="10 11">
    <name type="scientific">Syntrophorhabdus aromaticivorans</name>
    <dbReference type="NCBI Taxonomy" id="328301"/>
    <lineage>
        <taxon>Bacteria</taxon>
        <taxon>Pseudomonadati</taxon>
        <taxon>Thermodesulfobacteriota</taxon>
        <taxon>Syntrophorhabdia</taxon>
        <taxon>Syntrophorhabdales</taxon>
        <taxon>Syntrophorhabdaceae</taxon>
        <taxon>Syntrophorhabdus</taxon>
    </lineage>
</organism>
<keyword evidence="5 8" id="KW-0687">Ribonucleoprotein</keyword>
<dbReference type="GO" id="GO:0005737">
    <property type="term" value="C:cytoplasm"/>
    <property type="evidence" value="ECO:0007669"/>
    <property type="project" value="UniProtKB-ARBA"/>
</dbReference>
<comment type="caution">
    <text evidence="10">The sequence shown here is derived from an EMBL/GenBank/DDBJ whole genome shotgun (WGS) entry which is preliminary data.</text>
</comment>
<name>A0A971M6D4_9BACT</name>
<sequence>MGMTDPIADMLTRIRNANRVHFKSVDVLNSRINLNMAKVLKKSGYISGYDVKKDSRAHEVLRIYLKYPDGKRTVLSGIERVSRPGRRVYVKSEKIPQVLNGYGISILSTSKGVMTDKEARELSLGGELLCNVW</sequence>
<dbReference type="AlphaFoldDB" id="A0A971M6D4"/>
<dbReference type="FunFam" id="3.30.1370.30:FF:000002">
    <property type="entry name" value="30S ribosomal protein S8"/>
    <property type="match status" value="1"/>
</dbReference>